<feature type="domain" description="Sigma-54 factor interaction" evidence="5">
    <location>
        <begin position="20"/>
        <end position="239"/>
    </location>
</feature>
<evidence type="ECO:0000256" key="3">
    <source>
        <dbReference type="ARBA" id="ARBA00023015"/>
    </source>
</evidence>
<dbReference type="SUPFAM" id="SSF52540">
    <property type="entry name" value="P-loop containing nucleoside triphosphate hydrolases"/>
    <property type="match status" value="1"/>
</dbReference>
<evidence type="ECO:0000313" key="6">
    <source>
        <dbReference type="EMBL" id="SDG27019.1"/>
    </source>
</evidence>
<dbReference type="PROSITE" id="PS00675">
    <property type="entry name" value="SIGMA54_INTERACT_1"/>
    <property type="match status" value="1"/>
</dbReference>
<keyword evidence="2" id="KW-0067">ATP-binding</keyword>
<dbReference type="GO" id="GO:0006355">
    <property type="term" value="P:regulation of DNA-templated transcription"/>
    <property type="evidence" value="ECO:0007669"/>
    <property type="project" value="InterPro"/>
</dbReference>
<evidence type="ECO:0000256" key="2">
    <source>
        <dbReference type="ARBA" id="ARBA00022840"/>
    </source>
</evidence>
<dbReference type="InterPro" id="IPR003593">
    <property type="entry name" value="AAA+_ATPase"/>
</dbReference>
<keyword evidence="4" id="KW-0804">Transcription</keyword>
<dbReference type="InterPro" id="IPR025943">
    <property type="entry name" value="Sigma_54_int_dom_ATP-bd_2"/>
</dbReference>
<dbReference type="InterPro" id="IPR002078">
    <property type="entry name" value="Sigma_54_int"/>
</dbReference>
<sequence length="315" mass="34689">MKEEIDVSGWASLGENAALDIHQIAVNTASLSMDLLLCGETGTGKDTLAKRIHELSGRTGAFVGMNCAAIPESLAESQLFGVVNGAYTGVSRSREGYIEAASGGTLYLDEIDSMPLSLQAKLLRILETRGIERLGSTAFIPVDLRVIASAQRSLDELVEQGLFRRDLFFRLNVLTIQMPALRKRREQILPLFDQFTQSIARDFGRPVPTLSNGLVQVLLSHAWPGNIRELKSAAKRFVLGFPLLGADAEPARDPDTGLKTQLRVIEKMLIEDALKRHKHSLDAVVQELEIPRRTLYHRMKELGLTCLGASDPLFS</sequence>
<dbReference type="Gene3D" id="3.40.50.300">
    <property type="entry name" value="P-loop containing nucleotide triphosphate hydrolases"/>
    <property type="match status" value="1"/>
</dbReference>
<accession>A0A1G7SX68</accession>
<organism evidence="6 7">
    <name type="scientific">Pseudomonas abietaniphila</name>
    <dbReference type="NCBI Taxonomy" id="89065"/>
    <lineage>
        <taxon>Bacteria</taxon>
        <taxon>Pseudomonadati</taxon>
        <taxon>Pseudomonadota</taxon>
        <taxon>Gammaproteobacteria</taxon>
        <taxon>Pseudomonadales</taxon>
        <taxon>Pseudomonadaceae</taxon>
        <taxon>Pseudomonas</taxon>
    </lineage>
</organism>
<dbReference type="FunFam" id="3.40.50.300:FF:000006">
    <property type="entry name" value="DNA-binding transcriptional regulator NtrC"/>
    <property type="match status" value="1"/>
</dbReference>
<proteinExistence type="predicted"/>
<dbReference type="Pfam" id="PF02954">
    <property type="entry name" value="HTH_8"/>
    <property type="match status" value="1"/>
</dbReference>
<dbReference type="Pfam" id="PF25601">
    <property type="entry name" value="AAA_lid_14"/>
    <property type="match status" value="1"/>
</dbReference>
<dbReference type="Pfam" id="PF00158">
    <property type="entry name" value="Sigma54_activat"/>
    <property type="match status" value="1"/>
</dbReference>
<dbReference type="SMART" id="SM00382">
    <property type="entry name" value="AAA"/>
    <property type="match status" value="1"/>
</dbReference>
<dbReference type="InterPro" id="IPR027417">
    <property type="entry name" value="P-loop_NTPase"/>
</dbReference>
<dbReference type="EMBL" id="FNCO01000001">
    <property type="protein sequence ID" value="SDG27019.1"/>
    <property type="molecule type" value="Genomic_DNA"/>
</dbReference>
<gene>
    <name evidence="6" type="ORF">SAMN05216605_101576</name>
</gene>
<dbReference type="PROSITE" id="PS00676">
    <property type="entry name" value="SIGMA54_INTERACT_2"/>
    <property type="match status" value="1"/>
</dbReference>
<dbReference type="InterPro" id="IPR002197">
    <property type="entry name" value="HTH_Fis"/>
</dbReference>
<evidence type="ECO:0000259" key="5">
    <source>
        <dbReference type="PROSITE" id="PS50045"/>
    </source>
</evidence>
<dbReference type="Gene3D" id="1.10.10.60">
    <property type="entry name" value="Homeodomain-like"/>
    <property type="match status" value="1"/>
</dbReference>
<dbReference type="CDD" id="cd00009">
    <property type="entry name" value="AAA"/>
    <property type="match status" value="1"/>
</dbReference>
<evidence type="ECO:0000256" key="1">
    <source>
        <dbReference type="ARBA" id="ARBA00022741"/>
    </source>
</evidence>
<evidence type="ECO:0000313" key="7">
    <source>
        <dbReference type="Proteomes" id="UP000182894"/>
    </source>
</evidence>
<dbReference type="OrthoDB" id="9804019at2"/>
<name>A0A1G7SX68_9PSED</name>
<dbReference type="PROSITE" id="PS50045">
    <property type="entry name" value="SIGMA54_INTERACT_4"/>
    <property type="match status" value="1"/>
</dbReference>
<dbReference type="GO" id="GO:0005524">
    <property type="term" value="F:ATP binding"/>
    <property type="evidence" value="ECO:0007669"/>
    <property type="project" value="UniProtKB-KW"/>
</dbReference>
<reference evidence="7" key="1">
    <citation type="submission" date="2016-10" db="EMBL/GenBank/DDBJ databases">
        <authorList>
            <person name="Varghese N."/>
            <person name="Submissions S."/>
        </authorList>
    </citation>
    <scope>NUCLEOTIDE SEQUENCE [LARGE SCALE GENOMIC DNA]</scope>
    <source>
        <strain evidence="7">ATCC 700689</strain>
    </source>
</reference>
<dbReference type="Proteomes" id="UP000182894">
    <property type="component" value="Unassembled WGS sequence"/>
</dbReference>
<dbReference type="PANTHER" id="PTHR32071">
    <property type="entry name" value="TRANSCRIPTIONAL REGULATORY PROTEIN"/>
    <property type="match status" value="1"/>
</dbReference>
<dbReference type="GO" id="GO:0043565">
    <property type="term" value="F:sequence-specific DNA binding"/>
    <property type="evidence" value="ECO:0007669"/>
    <property type="project" value="InterPro"/>
</dbReference>
<protein>
    <submittedName>
        <fullName evidence="6">Regulatory protein, Fis family</fullName>
    </submittedName>
</protein>
<dbReference type="Gene3D" id="1.10.8.60">
    <property type="match status" value="1"/>
</dbReference>
<keyword evidence="7" id="KW-1185">Reference proteome</keyword>
<dbReference type="InterPro" id="IPR009057">
    <property type="entry name" value="Homeodomain-like_sf"/>
</dbReference>
<dbReference type="InterPro" id="IPR025662">
    <property type="entry name" value="Sigma_54_int_dom_ATP-bd_1"/>
</dbReference>
<dbReference type="AlphaFoldDB" id="A0A1G7SX68"/>
<dbReference type="InterPro" id="IPR058031">
    <property type="entry name" value="AAA_lid_NorR"/>
</dbReference>
<dbReference type="PANTHER" id="PTHR32071:SF57">
    <property type="entry name" value="C4-DICARBOXYLATE TRANSPORT TRANSCRIPTIONAL REGULATORY PROTEIN DCTD"/>
    <property type="match status" value="1"/>
</dbReference>
<dbReference type="SUPFAM" id="SSF46689">
    <property type="entry name" value="Homeodomain-like"/>
    <property type="match status" value="1"/>
</dbReference>
<keyword evidence="1" id="KW-0547">Nucleotide-binding</keyword>
<evidence type="ECO:0000256" key="4">
    <source>
        <dbReference type="ARBA" id="ARBA00023163"/>
    </source>
</evidence>
<dbReference type="RefSeq" id="WP_083370584.1">
    <property type="nucleotide sequence ID" value="NZ_FNCO01000001.1"/>
</dbReference>
<keyword evidence="3" id="KW-0805">Transcription regulation</keyword>
<dbReference type="STRING" id="89065.SAMN05216605_101576"/>